<dbReference type="Proteomes" id="UP000006729">
    <property type="component" value="Chromosome 17"/>
</dbReference>
<comment type="caution">
    <text evidence="1">The sequence shown here is derived from an EMBL/GenBank/DDBJ whole genome shotgun (WGS) entry which is preliminary data.</text>
</comment>
<name>A0ACC0RQF7_POPTR</name>
<evidence type="ECO:0000313" key="2">
    <source>
        <dbReference type="Proteomes" id="UP000006729"/>
    </source>
</evidence>
<gene>
    <name evidence="1" type="ORF">POPTR_017G038601v4</name>
</gene>
<dbReference type="EMBL" id="CM009306">
    <property type="protein sequence ID" value="KAI9379062.1"/>
    <property type="molecule type" value="Genomic_DNA"/>
</dbReference>
<proteinExistence type="predicted"/>
<sequence>MFKWLKIFLQEFLKGELQRGQKLNISTSCNSSNPAKFLFKDEYVDVRGLEEEIV</sequence>
<keyword evidence="2" id="KW-1185">Reference proteome</keyword>
<organism evidence="1 2">
    <name type="scientific">Populus trichocarpa</name>
    <name type="common">Western balsam poplar</name>
    <name type="synonym">Populus balsamifera subsp. trichocarpa</name>
    <dbReference type="NCBI Taxonomy" id="3694"/>
    <lineage>
        <taxon>Eukaryota</taxon>
        <taxon>Viridiplantae</taxon>
        <taxon>Streptophyta</taxon>
        <taxon>Embryophyta</taxon>
        <taxon>Tracheophyta</taxon>
        <taxon>Spermatophyta</taxon>
        <taxon>Magnoliopsida</taxon>
        <taxon>eudicotyledons</taxon>
        <taxon>Gunneridae</taxon>
        <taxon>Pentapetalae</taxon>
        <taxon>rosids</taxon>
        <taxon>fabids</taxon>
        <taxon>Malpighiales</taxon>
        <taxon>Salicaceae</taxon>
        <taxon>Saliceae</taxon>
        <taxon>Populus</taxon>
    </lineage>
</organism>
<reference evidence="1 2" key="1">
    <citation type="journal article" date="2006" name="Science">
        <title>The genome of black cottonwood, Populus trichocarpa (Torr. &amp; Gray).</title>
        <authorList>
            <person name="Tuskan G.A."/>
            <person name="Difazio S."/>
            <person name="Jansson S."/>
            <person name="Bohlmann J."/>
            <person name="Grigoriev I."/>
            <person name="Hellsten U."/>
            <person name="Putnam N."/>
            <person name="Ralph S."/>
            <person name="Rombauts S."/>
            <person name="Salamov A."/>
            <person name="Schein J."/>
            <person name="Sterck L."/>
            <person name="Aerts A."/>
            <person name="Bhalerao R.R."/>
            <person name="Bhalerao R.P."/>
            <person name="Blaudez D."/>
            <person name="Boerjan W."/>
            <person name="Brun A."/>
            <person name="Brunner A."/>
            <person name="Busov V."/>
            <person name="Campbell M."/>
            <person name="Carlson J."/>
            <person name="Chalot M."/>
            <person name="Chapman J."/>
            <person name="Chen G.L."/>
            <person name="Cooper D."/>
            <person name="Coutinho P.M."/>
            <person name="Couturier J."/>
            <person name="Covert S."/>
            <person name="Cronk Q."/>
            <person name="Cunningham R."/>
            <person name="Davis J."/>
            <person name="Degroeve S."/>
            <person name="Dejardin A."/>
            <person name="Depamphilis C."/>
            <person name="Detter J."/>
            <person name="Dirks B."/>
            <person name="Dubchak I."/>
            <person name="Duplessis S."/>
            <person name="Ehlting J."/>
            <person name="Ellis B."/>
            <person name="Gendler K."/>
            <person name="Goodstein D."/>
            <person name="Gribskov M."/>
            <person name="Grimwood J."/>
            <person name="Groover A."/>
            <person name="Gunter L."/>
            <person name="Hamberger B."/>
            <person name="Heinze B."/>
            <person name="Helariutta Y."/>
            <person name="Henrissat B."/>
            <person name="Holligan D."/>
            <person name="Holt R."/>
            <person name="Huang W."/>
            <person name="Islam-Faridi N."/>
            <person name="Jones S."/>
            <person name="Jones-Rhoades M."/>
            <person name="Jorgensen R."/>
            <person name="Joshi C."/>
            <person name="Kangasjarvi J."/>
            <person name="Karlsson J."/>
            <person name="Kelleher C."/>
            <person name="Kirkpatrick R."/>
            <person name="Kirst M."/>
            <person name="Kohler A."/>
            <person name="Kalluri U."/>
            <person name="Larimer F."/>
            <person name="Leebens-Mack J."/>
            <person name="Leple J.C."/>
            <person name="Locascio P."/>
            <person name="Lou Y."/>
            <person name="Lucas S."/>
            <person name="Martin F."/>
            <person name="Montanini B."/>
            <person name="Napoli C."/>
            <person name="Nelson D.R."/>
            <person name="Nelson C."/>
            <person name="Nieminen K."/>
            <person name="Nilsson O."/>
            <person name="Pereda V."/>
            <person name="Peter G."/>
            <person name="Philippe R."/>
            <person name="Pilate G."/>
            <person name="Poliakov A."/>
            <person name="Razumovskaya J."/>
            <person name="Richardson P."/>
            <person name="Rinaldi C."/>
            <person name="Ritland K."/>
            <person name="Rouze P."/>
            <person name="Ryaboy D."/>
            <person name="Schmutz J."/>
            <person name="Schrader J."/>
            <person name="Segerman B."/>
            <person name="Shin H."/>
            <person name="Siddiqui A."/>
            <person name="Sterky F."/>
            <person name="Terry A."/>
            <person name="Tsai C.J."/>
            <person name="Uberbacher E."/>
            <person name="Unneberg P."/>
            <person name="Vahala J."/>
            <person name="Wall K."/>
            <person name="Wessler S."/>
            <person name="Yang G."/>
            <person name="Yin T."/>
            <person name="Douglas C."/>
            <person name="Marra M."/>
            <person name="Sandberg G."/>
            <person name="Van de Peer Y."/>
            <person name="Rokhsar D."/>
        </authorList>
    </citation>
    <scope>NUCLEOTIDE SEQUENCE [LARGE SCALE GENOMIC DNA]</scope>
    <source>
        <strain evidence="2">cv. Nisqually</strain>
    </source>
</reference>
<accession>A0ACC0RQF7</accession>
<protein>
    <submittedName>
        <fullName evidence="1">Uncharacterized protein</fullName>
    </submittedName>
</protein>
<evidence type="ECO:0000313" key="1">
    <source>
        <dbReference type="EMBL" id="KAI9379062.1"/>
    </source>
</evidence>